<dbReference type="OrthoDB" id="2911049at2759"/>
<sequence length="559" mass="64227">MDPGDNLTEELTARTCRACGHSFSYGHFEEYQQCRISDGEPCGVCNKLKHLESQILEAKRTLDELVSRYQGLKTQRNNIHDPVTSRIPPEIVSYIFQLCLPPLPSESDPLYTLGKEENSEPLKLGAVCRAWRKIAWATPRLWTVLRFCISAASLPARCDLAEQWLVRSGCLPLTFYIFTPIINDDRKLPPSPDIVNSFIKLVNQYSSRWYQLRLTVPSSLLFLFCGDSTSDSTLRTLQIFPSDWNEARSIGHFSLNNVKPSPANVFISAFAFNSVDIEWNHVTQVELGNLQLDECFELLKRAPKLNRCKFHNFSRSLPGEEQFPVPEYTIIHHQIRIFDLTYPADSDVVSFFCDKVRFPALVVLSCAFECFLPTESLVSFFKRSSCLIEQLSLDSVLFDDDDDIIVLLRAIPSLRRLELQPHIWSDYSPDHLFELLASTSIADDDEDTFLPGLRSFSYYEEQQDIRWNHVPKIYGPLCELDNPRRRPLNSVQIHLDRDEEREEPLKYIDKDVLPQLFSILEAGLDLTIGYPDEDLDLIKASMKYHEEAGDDEDYSSSEE</sequence>
<dbReference type="Proteomes" id="UP000027222">
    <property type="component" value="Unassembled WGS sequence"/>
</dbReference>
<evidence type="ECO:0000313" key="2">
    <source>
        <dbReference type="EMBL" id="KDR86018.1"/>
    </source>
</evidence>
<accession>A0A067U3M0</accession>
<dbReference type="HOGENOM" id="CLU_018544_14_1_1"/>
<feature type="coiled-coil region" evidence="1">
    <location>
        <begin position="48"/>
        <end position="75"/>
    </location>
</feature>
<dbReference type="EMBL" id="KL142367">
    <property type="protein sequence ID" value="KDR86018.1"/>
    <property type="molecule type" value="Genomic_DNA"/>
</dbReference>
<reference evidence="3" key="1">
    <citation type="journal article" date="2014" name="Proc. Natl. Acad. Sci. U.S.A.">
        <title>Extensive sampling of basidiomycete genomes demonstrates inadequacy of the white-rot/brown-rot paradigm for wood decay fungi.</title>
        <authorList>
            <person name="Riley R."/>
            <person name="Salamov A.A."/>
            <person name="Brown D.W."/>
            <person name="Nagy L.G."/>
            <person name="Floudas D."/>
            <person name="Held B.W."/>
            <person name="Levasseur A."/>
            <person name="Lombard V."/>
            <person name="Morin E."/>
            <person name="Otillar R."/>
            <person name="Lindquist E.A."/>
            <person name="Sun H."/>
            <person name="LaButti K.M."/>
            <person name="Schmutz J."/>
            <person name="Jabbour D."/>
            <person name="Luo H."/>
            <person name="Baker S.E."/>
            <person name="Pisabarro A.G."/>
            <person name="Walton J.D."/>
            <person name="Blanchette R.A."/>
            <person name="Henrissat B."/>
            <person name="Martin F."/>
            <person name="Cullen D."/>
            <person name="Hibbett D.S."/>
            <person name="Grigoriev I.V."/>
        </authorList>
    </citation>
    <scope>NUCLEOTIDE SEQUENCE [LARGE SCALE GENOMIC DNA]</scope>
    <source>
        <strain evidence="3">CBS 339.88</strain>
    </source>
</reference>
<dbReference type="STRING" id="685588.A0A067U3M0"/>
<protein>
    <submittedName>
        <fullName evidence="2">Uncharacterized protein</fullName>
    </submittedName>
</protein>
<evidence type="ECO:0000313" key="3">
    <source>
        <dbReference type="Proteomes" id="UP000027222"/>
    </source>
</evidence>
<dbReference type="AlphaFoldDB" id="A0A067U3M0"/>
<keyword evidence="1" id="KW-0175">Coiled coil</keyword>
<keyword evidence="3" id="KW-1185">Reference proteome</keyword>
<evidence type="ECO:0000256" key="1">
    <source>
        <dbReference type="SAM" id="Coils"/>
    </source>
</evidence>
<gene>
    <name evidence="2" type="ORF">GALMADRAFT_235209</name>
</gene>
<name>A0A067U3M0_GALM3</name>
<proteinExistence type="predicted"/>
<organism evidence="2 3">
    <name type="scientific">Galerina marginata (strain CBS 339.88)</name>
    <dbReference type="NCBI Taxonomy" id="685588"/>
    <lineage>
        <taxon>Eukaryota</taxon>
        <taxon>Fungi</taxon>
        <taxon>Dikarya</taxon>
        <taxon>Basidiomycota</taxon>
        <taxon>Agaricomycotina</taxon>
        <taxon>Agaricomycetes</taxon>
        <taxon>Agaricomycetidae</taxon>
        <taxon>Agaricales</taxon>
        <taxon>Agaricineae</taxon>
        <taxon>Strophariaceae</taxon>
        <taxon>Galerina</taxon>
    </lineage>
</organism>